<evidence type="ECO:0000256" key="2">
    <source>
        <dbReference type="ARBA" id="ARBA00011902"/>
    </source>
</evidence>
<dbReference type="PANTHER" id="PTHR10075">
    <property type="entry name" value="BASIGIN RELATED"/>
    <property type="match status" value="1"/>
</dbReference>
<dbReference type="InterPro" id="IPR003599">
    <property type="entry name" value="Ig_sub"/>
</dbReference>
<dbReference type="PROSITE" id="PS50835">
    <property type="entry name" value="IG_LIKE"/>
    <property type="match status" value="4"/>
</dbReference>
<proteinExistence type="predicted"/>
<dbReference type="Proteomes" id="UP001209878">
    <property type="component" value="Unassembled WGS sequence"/>
</dbReference>
<dbReference type="GO" id="GO:0007411">
    <property type="term" value="P:axon guidance"/>
    <property type="evidence" value="ECO:0007669"/>
    <property type="project" value="TreeGrafter"/>
</dbReference>
<reference evidence="15" key="1">
    <citation type="journal article" date="2023" name="Mol. Biol. Evol.">
        <title>Third-Generation Sequencing Reveals the Adaptive Role of the Epigenome in Three Deep-Sea Polychaetes.</title>
        <authorList>
            <person name="Perez M."/>
            <person name="Aroh O."/>
            <person name="Sun Y."/>
            <person name="Lan Y."/>
            <person name="Juniper S.K."/>
            <person name="Young C.R."/>
            <person name="Angers B."/>
            <person name="Qian P.Y."/>
        </authorList>
    </citation>
    <scope>NUCLEOTIDE SEQUENCE</scope>
    <source>
        <strain evidence="15">R07B-5</strain>
    </source>
</reference>
<dbReference type="AlphaFoldDB" id="A0AAD9P3Q4"/>
<evidence type="ECO:0000256" key="1">
    <source>
        <dbReference type="ARBA" id="ARBA00004167"/>
    </source>
</evidence>
<dbReference type="PANTHER" id="PTHR10075:SF103">
    <property type="entry name" value="ROUNDABOUT HOMOLOG 4"/>
    <property type="match status" value="1"/>
</dbReference>
<evidence type="ECO:0000256" key="8">
    <source>
        <dbReference type="ARBA" id="ARBA00023180"/>
    </source>
</evidence>
<evidence type="ECO:0000313" key="16">
    <source>
        <dbReference type="Proteomes" id="UP001209878"/>
    </source>
</evidence>
<keyword evidence="10" id="KW-0547">Nucleotide-binding</keyword>
<dbReference type="InterPro" id="IPR013783">
    <property type="entry name" value="Ig-like_fold"/>
</dbReference>
<dbReference type="PROSITE" id="PS50011">
    <property type="entry name" value="PROTEIN_KINASE_DOM"/>
    <property type="match status" value="1"/>
</dbReference>
<evidence type="ECO:0000256" key="4">
    <source>
        <dbReference type="ARBA" id="ARBA00022989"/>
    </source>
</evidence>
<dbReference type="InterPro" id="IPR007110">
    <property type="entry name" value="Ig-like_dom"/>
</dbReference>
<feature type="binding site" evidence="10">
    <location>
        <position position="690"/>
    </location>
    <ligand>
        <name>ATP</name>
        <dbReference type="ChEBI" id="CHEBI:30616"/>
    </ligand>
</feature>
<feature type="compositionally biased region" description="Basic and acidic residues" evidence="11">
    <location>
        <begin position="582"/>
        <end position="594"/>
    </location>
</feature>
<dbReference type="Pfam" id="PF13927">
    <property type="entry name" value="Ig_3"/>
    <property type="match status" value="4"/>
</dbReference>
<feature type="non-terminal residue" evidence="15">
    <location>
        <position position="1"/>
    </location>
</feature>
<evidence type="ECO:0000313" key="15">
    <source>
        <dbReference type="EMBL" id="KAK2187587.1"/>
    </source>
</evidence>
<dbReference type="GO" id="GO:0005524">
    <property type="term" value="F:ATP binding"/>
    <property type="evidence" value="ECO:0007669"/>
    <property type="project" value="UniProtKB-UniRule"/>
</dbReference>
<sequence>ISKTAEVQLKHPKEVSGIAEGVDLTLKCHAEGNPEPHFEWYKNKIRLFSNDRLKFPRSRLKLTGVSAVDNGVYSCKAKNNAGQVISADNFLLNVPGEEAAHLDLSTFTKVLLVKEGGVANFHCHYDNAIATDWYFHERKLINTTNNRVILYANGSLVLNPVRQEDKGIYRCDGISQSGPGQTFTSELVLAYLNPLKVNSFEPKPPRNQPKVVPVDQQYEVRCITPKGLPAPQLRWQDPRGVVVSATGDRVSASDGLLRISGAQPSDSGNYTCVVHNMAGEQRRALWLVISVPPIISEPPQSTRVEEEATAEFSCKLSQSRFVTDRRLGTLRVYKVRLSDEGNYACVVNTTGHPPVTSTNAHLYVKKKLKFRPPPVNRKLELSSVTRIHCKAEGQSEPAVRWLKDGKPELPAHVDDVKGILVFNKVVRSDAGTYTLKPKFKVRPLNTTAYEGYPVMLHCVAIGEPKPTIQWDKNSYSRIDARRFKILSNGSLYVSEVYMEDTGMYGCTAGNTGGLKRTEVYLHVASAEMYGRLTPGGAQPVENFNMMRTIVIAVCCAVAYLAVVIGLTVYCSIRLIRAKNLRKQEEEPCEPRPHSAENGTVPTERTELMDKKERDSSIVKSDDTRSHMSGVSSHPSHSSHSSRRLGYDKLSFPRHDLQTLRVLGKGHYGDVFLAKAHGICDGEIETLVVVKSLLTRDEQYVGEFRREVDMLSKLSHTNIVRLLGICREMEPQFLITEYSEWGDLKQFLWAMRKDNSNRNVNLPPLSLAQKTTMCSQMAHALEYLANQRFVHRDVATRNILLSSHLDLKLSTLCLCRDIYATEYYPFHQRLVPLRWMPPEAVLEGNYSSRSDVWSFGVYMWEVFTLADLPYAHQADDEVLKGLQRSERMNLALPTDCPLEVAQLVHRCMSPEPADRPSFGEITVIIGQMTVDSDV</sequence>
<evidence type="ECO:0000256" key="9">
    <source>
        <dbReference type="ARBA" id="ARBA00023319"/>
    </source>
</evidence>
<dbReference type="InterPro" id="IPR008266">
    <property type="entry name" value="Tyr_kinase_AS"/>
</dbReference>
<comment type="caution">
    <text evidence="15">The sequence shown here is derived from an EMBL/GenBank/DDBJ whole genome shotgun (WGS) entry which is preliminary data.</text>
</comment>
<dbReference type="FunFam" id="1.10.510.10:FF:000200">
    <property type="entry name" value="inactive tyrosine-protein kinase 7"/>
    <property type="match status" value="1"/>
</dbReference>
<evidence type="ECO:0000256" key="3">
    <source>
        <dbReference type="ARBA" id="ARBA00022692"/>
    </source>
</evidence>
<dbReference type="InterPro" id="IPR036179">
    <property type="entry name" value="Ig-like_dom_sf"/>
</dbReference>
<dbReference type="EMBL" id="JAODUO010000161">
    <property type="protein sequence ID" value="KAK2187587.1"/>
    <property type="molecule type" value="Genomic_DNA"/>
</dbReference>
<keyword evidence="10" id="KW-0067">ATP-binding</keyword>
<feature type="region of interest" description="Disordered" evidence="11">
    <location>
        <begin position="582"/>
        <end position="643"/>
    </location>
</feature>
<dbReference type="InterPro" id="IPR017441">
    <property type="entry name" value="Protein_kinase_ATP_BS"/>
</dbReference>
<evidence type="ECO:0000256" key="11">
    <source>
        <dbReference type="SAM" id="MobiDB-lite"/>
    </source>
</evidence>
<feature type="domain" description="Ig-like" evidence="14">
    <location>
        <begin position="437"/>
        <end position="522"/>
    </location>
</feature>
<dbReference type="SMART" id="SM00219">
    <property type="entry name" value="TyrKc"/>
    <property type="match status" value="1"/>
</dbReference>
<keyword evidence="9" id="KW-0393">Immunoglobulin domain</keyword>
<dbReference type="SMART" id="SM00408">
    <property type="entry name" value="IGc2"/>
    <property type="match status" value="6"/>
</dbReference>
<comment type="subcellular location">
    <subcellularLocation>
        <location evidence="1">Membrane</location>
        <topology evidence="1">Single-pass membrane protein</topology>
    </subcellularLocation>
</comment>
<dbReference type="InterPro" id="IPR003598">
    <property type="entry name" value="Ig_sub2"/>
</dbReference>
<evidence type="ECO:0000259" key="14">
    <source>
        <dbReference type="PROSITE" id="PS50835"/>
    </source>
</evidence>
<dbReference type="SMART" id="SM00409">
    <property type="entry name" value="IG"/>
    <property type="match status" value="6"/>
</dbReference>
<keyword evidence="5 12" id="KW-0472">Membrane</keyword>
<protein>
    <recommendedName>
        <fullName evidence="2">receptor protein-tyrosine kinase</fullName>
        <ecNumber evidence="2">2.7.10.1</ecNumber>
    </recommendedName>
</protein>
<dbReference type="SUPFAM" id="SSF48726">
    <property type="entry name" value="Immunoglobulin"/>
    <property type="match status" value="6"/>
</dbReference>
<keyword evidence="8" id="KW-0325">Glycoprotein</keyword>
<dbReference type="CDD" id="cd00096">
    <property type="entry name" value="Ig"/>
    <property type="match status" value="1"/>
</dbReference>
<accession>A0AAD9P3Q4</accession>
<dbReference type="InterPro" id="IPR020635">
    <property type="entry name" value="Tyr_kinase_cat_dom"/>
</dbReference>
<gene>
    <name evidence="15" type="ORF">NP493_161g04009</name>
</gene>
<dbReference type="GO" id="GO:0004714">
    <property type="term" value="F:transmembrane receptor protein tyrosine kinase activity"/>
    <property type="evidence" value="ECO:0007669"/>
    <property type="project" value="UniProtKB-EC"/>
</dbReference>
<keyword evidence="4 12" id="KW-1133">Transmembrane helix</keyword>
<dbReference type="Gene3D" id="3.30.200.20">
    <property type="entry name" value="Phosphorylase Kinase, domain 1"/>
    <property type="match status" value="1"/>
</dbReference>
<keyword evidence="7" id="KW-0675">Receptor</keyword>
<dbReference type="SUPFAM" id="SSF56112">
    <property type="entry name" value="Protein kinase-like (PK-like)"/>
    <property type="match status" value="1"/>
</dbReference>
<keyword evidence="3 12" id="KW-0812">Transmembrane</keyword>
<evidence type="ECO:0000256" key="5">
    <source>
        <dbReference type="ARBA" id="ARBA00023136"/>
    </source>
</evidence>
<feature type="domain" description="Protein kinase" evidence="13">
    <location>
        <begin position="656"/>
        <end position="929"/>
    </location>
</feature>
<dbReference type="EC" id="2.7.10.1" evidence="2"/>
<dbReference type="GO" id="GO:0005886">
    <property type="term" value="C:plasma membrane"/>
    <property type="evidence" value="ECO:0007669"/>
    <property type="project" value="TreeGrafter"/>
</dbReference>
<dbReference type="GO" id="GO:0007156">
    <property type="term" value="P:homophilic cell adhesion via plasma membrane adhesion molecules"/>
    <property type="evidence" value="ECO:0007669"/>
    <property type="project" value="TreeGrafter"/>
</dbReference>
<organism evidence="15 16">
    <name type="scientific">Ridgeia piscesae</name>
    <name type="common">Tubeworm</name>
    <dbReference type="NCBI Taxonomy" id="27915"/>
    <lineage>
        <taxon>Eukaryota</taxon>
        <taxon>Metazoa</taxon>
        <taxon>Spiralia</taxon>
        <taxon>Lophotrochozoa</taxon>
        <taxon>Annelida</taxon>
        <taxon>Polychaeta</taxon>
        <taxon>Sedentaria</taxon>
        <taxon>Canalipalpata</taxon>
        <taxon>Sabellida</taxon>
        <taxon>Siboglinidae</taxon>
        <taxon>Ridgeia</taxon>
    </lineage>
</organism>
<evidence type="ECO:0000256" key="6">
    <source>
        <dbReference type="ARBA" id="ARBA00023157"/>
    </source>
</evidence>
<dbReference type="Gene3D" id="1.10.510.10">
    <property type="entry name" value="Transferase(Phosphotransferase) domain 1"/>
    <property type="match status" value="1"/>
</dbReference>
<feature type="domain" description="Ig-like" evidence="14">
    <location>
        <begin position="205"/>
        <end position="290"/>
    </location>
</feature>
<feature type="compositionally biased region" description="Basic and acidic residues" evidence="11">
    <location>
        <begin position="603"/>
        <end position="625"/>
    </location>
</feature>
<dbReference type="PRINTS" id="PR00109">
    <property type="entry name" value="TYRKINASE"/>
</dbReference>
<dbReference type="FunFam" id="2.60.40.10:FF:000032">
    <property type="entry name" value="palladin isoform X1"/>
    <property type="match status" value="1"/>
</dbReference>
<feature type="domain" description="Ig-like" evidence="14">
    <location>
        <begin position="1"/>
        <end position="86"/>
    </location>
</feature>
<dbReference type="PROSITE" id="PS00109">
    <property type="entry name" value="PROTEIN_KINASE_TYR"/>
    <property type="match status" value="1"/>
</dbReference>
<feature type="compositionally biased region" description="Low complexity" evidence="11">
    <location>
        <begin position="626"/>
        <end position="638"/>
    </location>
</feature>
<dbReference type="InterPro" id="IPR000719">
    <property type="entry name" value="Prot_kinase_dom"/>
</dbReference>
<feature type="domain" description="Ig-like" evidence="14">
    <location>
        <begin position="353"/>
        <end position="434"/>
    </location>
</feature>
<dbReference type="Gene3D" id="2.60.40.10">
    <property type="entry name" value="Immunoglobulins"/>
    <property type="match status" value="6"/>
</dbReference>
<evidence type="ECO:0000256" key="7">
    <source>
        <dbReference type="ARBA" id="ARBA00023170"/>
    </source>
</evidence>
<feature type="transmembrane region" description="Helical" evidence="12">
    <location>
        <begin position="549"/>
        <end position="572"/>
    </location>
</feature>
<evidence type="ECO:0000256" key="12">
    <source>
        <dbReference type="SAM" id="Phobius"/>
    </source>
</evidence>
<name>A0AAD9P3Q4_RIDPI</name>
<dbReference type="PROSITE" id="PS00107">
    <property type="entry name" value="PROTEIN_KINASE_ATP"/>
    <property type="match status" value="1"/>
</dbReference>
<dbReference type="GO" id="GO:0030424">
    <property type="term" value="C:axon"/>
    <property type="evidence" value="ECO:0007669"/>
    <property type="project" value="TreeGrafter"/>
</dbReference>
<evidence type="ECO:0000259" key="13">
    <source>
        <dbReference type="PROSITE" id="PS50011"/>
    </source>
</evidence>
<keyword evidence="16" id="KW-1185">Reference proteome</keyword>
<dbReference type="InterPro" id="IPR001245">
    <property type="entry name" value="Ser-Thr/Tyr_kinase_cat_dom"/>
</dbReference>
<evidence type="ECO:0000256" key="10">
    <source>
        <dbReference type="PROSITE-ProRule" id="PRU10141"/>
    </source>
</evidence>
<dbReference type="Pfam" id="PF07714">
    <property type="entry name" value="PK_Tyr_Ser-Thr"/>
    <property type="match status" value="1"/>
</dbReference>
<keyword evidence="6" id="KW-1015">Disulfide bond</keyword>
<dbReference type="InterPro" id="IPR011009">
    <property type="entry name" value="Kinase-like_dom_sf"/>
</dbReference>
<dbReference type="GO" id="GO:0098632">
    <property type="term" value="F:cell-cell adhesion mediator activity"/>
    <property type="evidence" value="ECO:0007669"/>
    <property type="project" value="TreeGrafter"/>
</dbReference>
<dbReference type="GO" id="GO:0070593">
    <property type="term" value="P:dendrite self-avoidance"/>
    <property type="evidence" value="ECO:0007669"/>
    <property type="project" value="TreeGrafter"/>
</dbReference>